<protein>
    <submittedName>
        <fullName evidence="7">O-acetylhomoserine sulfhydrylase</fullName>
    </submittedName>
</protein>
<comment type="cofactor">
    <cofactor evidence="1 6">
        <name>pyridoxal 5'-phosphate</name>
        <dbReference type="ChEBI" id="CHEBI:597326"/>
    </cofactor>
</comment>
<gene>
    <name evidence="7" type="ORF">DFR50_102102</name>
</gene>
<evidence type="ECO:0000256" key="5">
    <source>
        <dbReference type="PIRSR" id="PIRSR001434-2"/>
    </source>
</evidence>
<dbReference type="InterPro" id="IPR006235">
    <property type="entry name" value="OAc-hSer/O-AcSer_sulfhydrylase"/>
</dbReference>
<name>A0A366FU83_9HYPH</name>
<dbReference type="GO" id="GO:0005737">
    <property type="term" value="C:cytoplasm"/>
    <property type="evidence" value="ECO:0007669"/>
    <property type="project" value="TreeGrafter"/>
</dbReference>
<evidence type="ECO:0000256" key="4">
    <source>
        <dbReference type="ARBA" id="ARBA00022898"/>
    </source>
</evidence>
<dbReference type="OrthoDB" id="9805807at2"/>
<feature type="modified residue" description="N6-(pyridoxal phosphate)lysine" evidence="5">
    <location>
        <position position="209"/>
    </location>
</feature>
<dbReference type="PANTHER" id="PTHR43797">
    <property type="entry name" value="HOMOCYSTEINE/CYSTEINE SYNTHASE"/>
    <property type="match status" value="1"/>
</dbReference>
<dbReference type="CDD" id="cd00614">
    <property type="entry name" value="CGS_like"/>
    <property type="match status" value="1"/>
</dbReference>
<comment type="caution">
    <text evidence="7">The sequence shown here is derived from an EMBL/GenBank/DDBJ whole genome shotgun (WGS) entry which is preliminary data.</text>
</comment>
<dbReference type="PIRSF" id="PIRSF001434">
    <property type="entry name" value="CGS"/>
    <property type="match status" value="1"/>
</dbReference>
<dbReference type="EMBL" id="QNRK01000002">
    <property type="protein sequence ID" value="RBP17610.1"/>
    <property type="molecule type" value="Genomic_DNA"/>
</dbReference>
<keyword evidence="8" id="KW-1185">Reference proteome</keyword>
<dbReference type="GO" id="GO:0003961">
    <property type="term" value="F:O-acetylhomoserine aminocarboxypropyltransferase activity"/>
    <property type="evidence" value="ECO:0007669"/>
    <property type="project" value="TreeGrafter"/>
</dbReference>
<dbReference type="Pfam" id="PF01053">
    <property type="entry name" value="Cys_Met_Meta_PP"/>
    <property type="match status" value="1"/>
</dbReference>
<reference evidence="7 8" key="1">
    <citation type="submission" date="2018-06" db="EMBL/GenBank/DDBJ databases">
        <title>Genomic Encyclopedia of Type Strains, Phase IV (KMG-IV): sequencing the most valuable type-strain genomes for metagenomic binning, comparative biology and taxonomic classification.</title>
        <authorList>
            <person name="Goeker M."/>
        </authorList>
    </citation>
    <scope>NUCLEOTIDE SEQUENCE [LARGE SCALE GENOMIC DNA]</scope>
    <source>
        <strain evidence="7 8">DSM 24875</strain>
    </source>
</reference>
<dbReference type="NCBIfam" id="TIGR01326">
    <property type="entry name" value="OAH_OAS_sulfhy"/>
    <property type="match status" value="1"/>
</dbReference>
<dbReference type="GO" id="GO:0004124">
    <property type="term" value="F:cysteine synthase activity"/>
    <property type="evidence" value="ECO:0007669"/>
    <property type="project" value="TreeGrafter"/>
</dbReference>
<dbReference type="SUPFAM" id="SSF53383">
    <property type="entry name" value="PLP-dependent transferases"/>
    <property type="match status" value="1"/>
</dbReference>
<dbReference type="InterPro" id="IPR015424">
    <property type="entry name" value="PyrdxlP-dep_Trfase"/>
</dbReference>
<dbReference type="RefSeq" id="WP_113887567.1">
    <property type="nucleotide sequence ID" value="NZ_QNRK01000002.1"/>
</dbReference>
<dbReference type="FunFam" id="3.40.640.10:FF:000035">
    <property type="entry name" value="O-succinylhomoserine sulfhydrylase"/>
    <property type="match status" value="1"/>
</dbReference>
<evidence type="ECO:0000256" key="1">
    <source>
        <dbReference type="ARBA" id="ARBA00001933"/>
    </source>
</evidence>
<evidence type="ECO:0000313" key="8">
    <source>
        <dbReference type="Proteomes" id="UP000253529"/>
    </source>
</evidence>
<dbReference type="AlphaFoldDB" id="A0A366FU83"/>
<accession>A0A366FU83</accession>
<comment type="similarity">
    <text evidence="2 6">Belongs to the trans-sulfuration enzymes family.</text>
</comment>
<dbReference type="GO" id="GO:0030170">
    <property type="term" value="F:pyridoxal phosphate binding"/>
    <property type="evidence" value="ECO:0007669"/>
    <property type="project" value="InterPro"/>
</dbReference>
<evidence type="ECO:0000313" key="7">
    <source>
        <dbReference type="EMBL" id="RBP17610.1"/>
    </source>
</evidence>
<dbReference type="PANTHER" id="PTHR43797:SF2">
    <property type="entry name" value="HOMOCYSTEINE_CYSTEINE SYNTHASE"/>
    <property type="match status" value="1"/>
</dbReference>
<proteinExistence type="inferred from homology"/>
<keyword evidence="3" id="KW-0808">Transferase</keyword>
<dbReference type="Gene3D" id="3.40.640.10">
    <property type="entry name" value="Type I PLP-dependent aspartate aminotransferase-like (Major domain)"/>
    <property type="match status" value="1"/>
</dbReference>
<sequence>MTTDSKRFETLVLHGGTYRADPVSGSVAVPIHQTTSYQFQDTGHASRLFALEELGNIYTRVQNPTWDALEQRVAALEGGAAALAVASGQTASAFSVLNLAQAGDNIVSSTDLYGGTWTLFAQTLKQFGIETRFVDPSDPENFRRATDSKTRAYYAEILPNPKLNVFPIREVADIGRSLGVPLIADNTATPLIARPLEHGAAVVVYSATKYIGGHGNSIGGLIVDGGNFPWESHADRFPLLTQPDDAYHGAVWTEAAKPLGPIAYSLRARVKLLRDIGASLSPFNAFLLLQGLETLPLRLRQHNENAIAVANFLKDRDDVSHVIFPGLQSGENRRRADAYLAGGYGALIGFELKGGVEAGRRFIDALKLFYHVANIGDARSLAIHPASTTHQQLSGEDQLATGVTPGYVRLSIGIEHPEDIIADLAQALDAAGAADAAPARKAA</sequence>
<dbReference type="GO" id="GO:0071269">
    <property type="term" value="P:L-homocysteine biosynthetic process"/>
    <property type="evidence" value="ECO:0007669"/>
    <property type="project" value="TreeGrafter"/>
</dbReference>
<dbReference type="GO" id="GO:0019346">
    <property type="term" value="P:transsulfuration"/>
    <property type="evidence" value="ECO:0007669"/>
    <property type="project" value="InterPro"/>
</dbReference>
<dbReference type="Gene3D" id="3.90.1150.10">
    <property type="entry name" value="Aspartate Aminotransferase, domain 1"/>
    <property type="match status" value="1"/>
</dbReference>
<dbReference type="GO" id="GO:0006535">
    <property type="term" value="P:cysteine biosynthetic process from serine"/>
    <property type="evidence" value="ECO:0007669"/>
    <property type="project" value="TreeGrafter"/>
</dbReference>
<organism evidence="7 8">
    <name type="scientific">Roseiarcus fermentans</name>
    <dbReference type="NCBI Taxonomy" id="1473586"/>
    <lineage>
        <taxon>Bacteria</taxon>
        <taxon>Pseudomonadati</taxon>
        <taxon>Pseudomonadota</taxon>
        <taxon>Alphaproteobacteria</taxon>
        <taxon>Hyphomicrobiales</taxon>
        <taxon>Roseiarcaceae</taxon>
        <taxon>Roseiarcus</taxon>
    </lineage>
</organism>
<dbReference type="InterPro" id="IPR015421">
    <property type="entry name" value="PyrdxlP-dep_Trfase_major"/>
</dbReference>
<evidence type="ECO:0000256" key="2">
    <source>
        <dbReference type="ARBA" id="ARBA00009077"/>
    </source>
</evidence>
<evidence type="ECO:0000256" key="6">
    <source>
        <dbReference type="RuleBase" id="RU362118"/>
    </source>
</evidence>
<evidence type="ECO:0000256" key="3">
    <source>
        <dbReference type="ARBA" id="ARBA00022679"/>
    </source>
</evidence>
<dbReference type="InterPro" id="IPR000277">
    <property type="entry name" value="Cys/Met-Metab_PyrdxlP-dep_enz"/>
</dbReference>
<keyword evidence="4 5" id="KW-0663">Pyridoxal phosphate</keyword>
<dbReference type="InterPro" id="IPR015422">
    <property type="entry name" value="PyrdxlP-dep_Trfase_small"/>
</dbReference>
<dbReference type="Proteomes" id="UP000253529">
    <property type="component" value="Unassembled WGS sequence"/>
</dbReference>